<keyword evidence="2" id="KW-1185">Reference proteome</keyword>
<evidence type="ECO:0000313" key="1">
    <source>
        <dbReference type="EMBL" id="RDS79902.1"/>
    </source>
</evidence>
<dbReference type="RefSeq" id="WP_115496533.1">
    <property type="nucleotide sequence ID" value="NZ_QRBE01000010.1"/>
</dbReference>
<sequence length="85" mass="9629">MQMQTIEPADLTQQLHALRLAARSLLTDIELRVAAQHDAAVEAFDRNEIERLAEADALTWLDEAERALRRGLMFAERAILQPATF</sequence>
<reference evidence="1 2" key="1">
    <citation type="submission" date="2018-07" db="EMBL/GenBank/DDBJ databases">
        <title>Dyella monticola sp. nov. and Dyella psychrodurans sp. nov. isolated from monsoon evergreen broad-leaved forest soil of Dinghu Mountain, China.</title>
        <authorList>
            <person name="Gao Z."/>
            <person name="Qiu L."/>
        </authorList>
    </citation>
    <scope>NUCLEOTIDE SEQUENCE [LARGE SCALE GENOMIC DNA]</scope>
    <source>
        <strain evidence="1 2">4G-K06</strain>
    </source>
</reference>
<dbReference type="OrthoDB" id="6050478at2"/>
<evidence type="ECO:0000313" key="2">
    <source>
        <dbReference type="Proteomes" id="UP000254258"/>
    </source>
</evidence>
<accession>A0A370WUV2</accession>
<dbReference type="Proteomes" id="UP000254258">
    <property type="component" value="Unassembled WGS sequence"/>
</dbReference>
<dbReference type="EMBL" id="QRBE01000010">
    <property type="protein sequence ID" value="RDS79902.1"/>
    <property type="molecule type" value="Genomic_DNA"/>
</dbReference>
<protein>
    <submittedName>
        <fullName evidence="1">Uncharacterized protein</fullName>
    </submittedName>
</protein>
<dbReference type="AlphaFoldDB" id="A0A370WUV2"/>
<name>A0A370WUV2_9GAMM</name>
<proteinExistence type="predicted"/>
<organism evidence="1 2">
    <name type="scientific">Dyella monticola</name>
    <dbReference type="NCBI Taxonomy" id="1927958"/>
    <lineage>
        <taxon>Bacteria</taxon>
        <taxon>Pseudomonadati</taxon>
        <taxon>Pseudomonadota</taxon>
        <taxon>Gammaproteobacteria</taxon>
        <taxon>Lysobacterales</taxon>
        <taxon>Rhodanobacteraceae</taxon>
        <taxon>Dyella</taxon>
    </lineage>
</organism>
<comment type="caution">
    <text evidence="1">The sequence shown here is derived from an EMBL/GenBank/DDBJ whole genome shotgun (WGS) entry which is preliminary data.</text>
</comment>
<gene>
    <name evidence="1" type="ORF">DWU98_15785</name>
</gene>